<name>A0A545SWZ9_9RHOB</name>
<proteinExistence type="predicted"/>
<accession>A0A545SWZ9</accession>
<comment type="caution">
    <text evidence="1">The sequence shown here is derived from an EMBL/GenBank/DDBJ whole genome shotgun (WGS) entry which is preliminary data.</text>
</comment>
<dbReference type="EMBL" id="VICH01000004">
    <property type="protein sequence ID" value="TQV69492.1"/>
    <property type="molecule type" value="Genomic_DNA"/>
</dbReference>
<organism evidence="1 2">
    <name type="scientific">Aliiroseovarius halocynthiae</name>
    <dbReference type="NCBI Taxonomy" id="985055"/>
    <lineage>
        <taxon>Bacteria</taxon>
        <taxon>Pseudomonadati</taxon>
        <taxon>Pseudomonadota</taxon>
        <taxon>Alphaproteobacteria</taxon>
        <taxon>Rhodobacterales</taxon>
        <taxon>Paracoccaceae</taxon>
        <taxon>Aliiroseovarius</taxon>
    </lineage>
</organism>
<protein>
    <submittedName>
        <fullName evidence="1">Uncharacterized protein</fullName>
    </submittedName>
</protein>
<reference evidence="1 2" key="1">
    <citation type="submission" date="2019-06" db="EMBL/GenBank/DDBJ databases">
        <title>A novel species of marine bacteria.</title>
        <authorList>
            <person name="Wang Y."/>
        </authorList>
    </citation>
    <scope>NUCLEOTIDE SEQUENCE [LARGE SCALE GENOMIC DNA]</scope>
    <source>
        <strain evidence="1 2">MA1-10</strain>
    </source>
</reference>
<evidence type="ECO:0000313" key="1">
    <source>
        <dbReference type="EMBL" id="TQV69492.1"/>
    </source>
</evidence>
<dbReference type="RefSeq" id="WP_185960880.1">
    <property type="nucleotide sequence ID" value="NZ_ML660019.1"/>
</dbReference>
<sequence length="111" mass="12157">MKRSGGNWMGPTIYVDYDRSTGKAKIIDGVIDHYMGSPVVTSKIAESAKKISFKYKLGDVKGSATNASGVSYANQSYRLSIFKPSMKAVITMTPLGYSNTFRDTGRCQIKD</sequence>
<keyword evidence="2" id="KW-1185">Reference proteome</keyword>
<dbReference type="AlphaFoldDB" id="A0A545SWZ9"/>
<gene>
    <name evidence="1" type="ORF">FIL88_08090</name>
</gene>
<dbReference type="Proteomes" id="UP000315816">
    <property type="component" value="Unassembled WGS sequence"/>
</dbReference>
<evidence type="ECO:0000313" key="2">
    <source>
        <dbReference type="Proteomes" id="UP000315816"/>
    </source>
</evidence>